<protein>
    <submittedName>
        <fullName evidence="1">Uncharacterized protein</fullName>
    </submittedName>
</protein>
<comment type="caution">
    <text evidence="1">The sequence shown here is derived from an EMBL/GenBank/DDBJ whole genome shotgun (WGS) entry which is preliminary data.</text>
</comment>
<evidence type="ECO:0000313" key="2">
    <source>
        <dbReference type="Proteomes" id="UP001501532"/>
    </source>
</evidence>
<gene>
    <name evidence="1" type="ORF">GCM10010448_03330</name>
</gene>
<dbReference type="Proteomes" id="UP001501532">
    <property type="component" value="Unassembled WGS sequence"/>
</dbReference>
<sequence>MPQCETAEATSLMRELTARGAAHERSGRGARVSKVSLFAPLRRLRRSLFGGR</sequence>
<accession>A0ABN3YE75</accession>
<keyword evidence="2" id="KW-1185">Reference proteome</keyword>
<evidence type="ECO:0000313" key="1">
    <source>
        <dbReference type="EMBL" id="GAA3024829.1"/>
    </source>
</evidence>
<reference evidence="1 2" key="1">
    <citation type="journal article" date="2019" name="Int. J. Syst. Evol. Microbiol.">
        <title>The Global Catalogue of Microorganisms (GCM) 10K type strain sequencing project: providing services to taxonomists for standard genome sequencing and annotation.</title>
        <authorList>
            <consortium name="The Broad Institute Genomics Platform"/>
            <consortium name="The Broad Institute Genome Sequencing Center for Infectious Disease"/>
            <person name="Wu L."/>
            <person name="Ma J."/>
        </authorList>
    </citation>
    <scope>NUCLEOTIDE SEQUENCE [LARGE SCALE GENOMIC DNA]</scope>
    <source>
        <strain evidence="1 2">JCM 9091</strain>
    </source>
</reference>
<organism evidence="1 2">
    <name type="scientific">Streptomyces glomeratus</name>
    <dbReference type="NCBI Taxonomy" id="284452"/>
    <lineage>
        <taxon>Bacteria</taxon>
        <taxon>Bacillati</taxon>
        <taxon>Actinomycetota</taxon>
        <taxon>Actinomycetes</taxon>
        <taxon>Kitasatosporales</taxon>
        <taxon>Streptomycetaceae</taxon>
        <taxon>Streptomyces</taxon>
    </lineage>
</organism>
<proteinExistence type="predicted"/>
<dbReference type="EMBL" id="BAAAUF010000001">
    <property type="protein sequence ID" value="GAA3024829.1"/>
    <property type="molecule type" value="Genomic_DNA"/>
</dbReference>
<name>A0ABN3YE75_9ACTN</name>